<feature type="region of interest" description="Disordered" evidence="1">
    <location>
        <begin position="1"/>
        <end position="38"/>
    </location>
</feature>
<dbReference type="GeneID" id="20639963"/>
<dbReference type="Proteomes" id="UP000002640">
    <property type="component" value="Unassembled WGS sequence"/>
</dbReference>
<evidence type="ECO:0000313" key="2">
    <source>
        <dbReference type="EMBL" id="EGZ26174.1"/>
    </source>
</evidence>
<evidence type="ECO:0000313" key="3">
    <source>
        <dbReference type="Proteomes" id="UP000002640"/>
    </source>
</evidence>
<dbReference type="InParanoid" id="G4YXE0"/>
<name>G4YXE0_PHYSP</name>
<dbReference type="KEGG" id="psoj:PHYSODRAFT_285165"/>
<evidence type="ECO:0000256" key="1">
    <source>
        <dbReference type="SAM" id="MobiDB-lite"/>
    </source>
</evidence>
<proteinExistence type="predicted"/>
<feature type="compositionally biased region" description="Basic residues" evidence="1">
    <location>
        <begin position="20"/>
        <end position="29"/>
    </location>
</feature>
<reference evidence="2 3" key="1">
    <citation type="journal article" date="2006" name="Science">
        <title>Phytophthora genome sequences uncover evolutionary origins and mechanisms of pathogenesis.</title>
        <authorList>
            <person name="Tyler B.M."/>
            <person name="Tripathy S."/>
            <person name="Zhang X."/>
            <person name="Dehal P."/>
            <person name="Jiang R.H."/>
            <person name="Aerts A."/>
            <person name="Arredondo F.D."/>
            <person name="Baxter L."/>
            <person name="Bensasson D."/>
            <person name="Beynon J.L."/>
            <person name="Chapman J."/>
            <person name="Damasceno C.M."/>
            <person name="Dorrance A.E."/>
            <person name="Dou D."/>
            <person name="Dickerman A.W."/>
            <person name="Dubchak I.L."/>
            <person name="Garbelotto M."/>
            <person name="Gijzen M."/>
            <person name="Gordon S.G."/>
            <person name="Govers F."/>
            <person name="Grunwald N.J."/>
            <person name="Huang W."/>
            <person name="Ivors K.L."/>
            <person name="Jones R.W."/>
            <person name="Kamoun S."/>
            <person name="Krampis K."/>
            <person name="Lamour K.H."/>
            <person name="Lee M.K."/>
            <person name="McDonald W.H."/>
            <person name="Medina M."/>
            <person name="Meijer H.J."/>
            <person name="Nordberg E.K."/>
            <person name="Maclean D.J."/>
            <person name="Ospina-Giraldo M.D."/>
            <person name="Morris P.F."/>
            <person name="Phuntumart V."/>
            <person name="Putnam N.H."/>
            <person name="Rash S."/>
            <person name="Rose J.K."/>
            <person name="Sakihama Y."/>
            <person name="Salamov A.A."/>
            <person name="Savidor A."/>
            <person name="Scheuring C.F."/>
            <person name="Smith B.M."/>
            <person name="Sobral B.W."/>
            <person name="Terry A."/>
            <person name="Torto-Alalibo T.A."/>
            <person name="Win J."/>
            <person name="Xu Z."/>
            <person name="Zhang H."/>
            <person name="Grigoriev I.V."/>
            <person name="Rokhsar D.S."/>
            <person name="Boore J.L."/>
        </authorList>
    </citation>
    <scope>NUCLEOTIDE SEQUENCE [LARGE SCALE GENOMIC DNA]</scope>
    <source>
        <strain evidence="2 3">P6497</strain>
    </source>
</reference>
<dbReference type="EMBL" id="JH159152">
    <property type="protein sequence ID" value="EGZ26174.1"/>
    <property type="molecule type" value="Genomic_DNA"/>
</dbReference>
<sequence>MPDRWAASDPRNVTTQPSLGRHKLFKKTPRPNPQSQSFSRSYDFICRLPLSIFFYQLEAANLGDLIRL</sequence>
<keyword evidence="3" id="KW-1185">Reference proteome</keyword>
<gene>
    <name evidence="2" type="ORF">PHYSODRAFT_285165</name>
</gene>
<accession>G4YXE0</accession>
<protein>
    <submittedName>
        <fullName evidence="2">Uncharacterized protein</fullName>
    </submittedName>
</protein>
<organism evidence="2 3">
    <name type="scientific">Phytophthora sojae (strain P6497)</name>
    <name type="common">Soybean stem and root rot agent</name>
    <name type="synonym">Phytophthora megasperma f. sp. glycines</name>
    <dbReference type="NCBI Taxonomy" id="1094619"/>
    <lineage>
        <taxon>Eukaryota</taxon>
        <taxon>Sar</taxon>
        <taxon>Stramenopiles</taxon>
        <taxon>Oomycota</taxon>
        <taxon>Peronosporomycetes</taxon>
        <taxon>Peronosporales</taxon>
        <taxon>Peronosporaceae</taxon>
        <taxon>Phytophthora</taxon>
    </lineage>
</organism>
<dbReference type="AlphaFoldDB" id="G4YXE0"/>
<dbReference type="RefSeq" id="XP_009521462.1">
    <property type="nucleotide sequence ID" value="XM_009523167.1"/>
</dbReference>